<sequence>MVSSGEGFKPSIDDLRLRDSIYQNVTYLSAALCATALSIIASLSLHPVSRPMLDRVSFRLLVYALCGTLIYTIALSLPDDKACSTKAMVFLFGSHMSSFLFFCIGLNLKLVMVHGVDGHKAEKYYVAGSLGLAGVLAITSFALKLYTYNPELRLCTAVNSDRMKTLYWQVAIMHFWHFLTMVGELVAFSSVLRFMIHLKVFDSRFRPDHSQLGDNHELSASHQYPKPRGPKEYRNIVLRISLYPLTSFTTLGIVSIGNIYILTMGMRSRTDLGIHTATRIIYLSRGMIYTLVACLDPAISRACKALYQHYTHKDTRPRADGDRADETALDALQMLGHSLKESGETRPRRKDAASYASRRAFGASRSGITLPLRPEPAARLPPTMRLSRHRASMDDMGSQAGCSGYSELERRL</sequence>
<organism evidence="3 4">
    <name type="scientific">Marasmius crinis-equi</name>
    <dbReference type="NCBI Taxonomy" id="585013"/>
    <lineage>
        <taxon>Eukaryota</taxon>
        <taxon>Fungi</taxon>
        <taxon>Dikarya</taxon>
        <taxon>Basidiomycota</taxon>
        <taxon>Agaricomycotina</taxon>
        <taxon>Agaricomycetes</taxon>
        <taxon>Agaricomycetidae</taxon>
        <taxon>Agaricales</taxon>
        <taxon>Marasmiineae</taxon>
        <taxon>Marasmiaceae</taxon>
        <taxon>Marasmius</taxon>
    </lineage>
</organism>
<keyword evidence="2" id="KW-1133">Transmembrane helix</keyword>
<protein>
    <submittedName>
        <fullName evidence="3">Uncharacterized protein</fullName>
    </submittedName>
</protein>
<evidence type="ECO:0000256" key="2">
    <source>
        <dbReference type="SAM" id="Phobius"/>
    </source>
</evidence>
<feature type="transmembrane region" description="Helical" evidence="2">
    <location>
        <begin position="25"/>
        <end position="48"/>
    </location>
</feature>
<feature type="region of interest" description="Disordered" evidence="1">
    <location>
        <begin position="339"/>
        <end position="358"/>
    </location>
</feature>
<evidence type="ECO:0000256" key="1">
    <source>
        <dbReference type="SAM" id="MobiDB-lite"/>
    </source>
</evidence>
<dbReference type="Proteomes" id="UP001465976">
    <property type="component" value="Unassembled WGS sequence"/>
</dbReference>
<feature type="compositionally biased region" description="Basic and acidic residues" evidence="1">
    <location>
        <begin position="339"/>
        <end position="352"/>
    </location>
</feature>
<feature type="transmembrane region" description="Helical" evidence="2">
    <location>
        <begin position="89"/>
        <end position="112"/>
    </location>
</feature>
<evidence type="ECO:0000313" key="3">
    <source>
        <dbReference type="EMBL" id="KAL0566110.1"/>
    </source>
</evidence>
<feature type="region of interest" description="Disordered" evidence="1">
    <location>
        <begin position="388"/>
        <end position="412"/>
    </location>
</feature>
<keyword evidence="4" id="KW-1185">Reference proteome</keyword>
<feature type="transmembrane region" description="Helical" evidence="2">
    <location>
        <begin position="60"/>
        <end position="77"/>
    </location>
</feature>
<proteinExistence type="predicted"/>
<evidence type="ECO:0000313" key="4">
    <source>
        <dbReference type="Proteomes" id="UP001465976"/>
    </source>
</evidence>
<comment type="caution">
    <text evidence="3">The sequence shown here is derived from an EMBL/GenBank/DDBJ whole genome shotgun (WGS) entry which is preliminary data.</text>
</comment>
<reference evidence="3 4" key="1">
    <citation type="submission" date="2024-02" db="EMBL/GenBank/DDBJ databases">
        <title>A draft genome for the cacao thread blight pathogen Marasmius crinis-equi.</title>
        <authorList>
            <person name="Cohen S.P."/>
            <person name="Baruah I.K."/>
            <person name="Amoako-Attah I."/>
            <person name="Bukari Y."/>
            <person name="Meinhardt L.W."/>
            <person name="Bailey B.A."/>
        </authorList>
    </citation>
    <scope>NUCLEOTIDE SEQUENCE [LARGE SCALE GENOMIC DNA]</scope>
    <source>
        <strain evidence="3 4">GH-76</strain>
    </source>
</reference>
<dbReference type="EMBL" id="JBAHYK010002007">
    <property type="protein sequence ID" value="KAL0566110.1"/>
    <property type="molecule type" value="Genomic_DNA"/>
</dbReference>
<feature type="transmembrane region" description="Helical" evidence="2">
    <location>
        <begin position="124"/>
        <end position="146"/>
    </location>
</feature>
<name>A0ABR3ET68_9AGAR</name>
<feature type="transmembrane region" description="Helical" evidence="2">
    <location>
        <begin position="236"/>
        <end position="260"/>
    </location>
</feature>
<feature type="transmembrane region" description="Helical" evidence="2">
    <location>
        <begin position="166"/>
        <end position="196"/>
    </location>
</feature>
<gene>
    <name evidence="3" type="ORF">V5O48_015909</name>
</gene>
<keyword evidence="2" id="KW-0472">Membrane</keyword>
<keyword evidence="2" id="KW-0812">Transmembrane</keyword>
<accession>A0ABR3ET68</accession>